<dbReference type="InterPro" id="IPR010987">
    <property type="entry name" value="Glutathione-S-Trfase_C-like"/>
</dbReference>
<accession>A0ABC8S3L2</accession>
<sequence>MQTYDVGRNVWATKGEKQEEAKKEFTEILRVLEGELGDRPYFGGKTFGLTDISLIGFYCWFYVYETFGNFSIEAECPKLIACAKKCMEKERLSKSLVDPHKVNDFVLGMKKNLGLE</sequence>
<dbReference type="GO" id="GO:0005829">
    <property type="term" value="C:cytosol"/>
    <property type="evidence" value="ECO:0007669"/>
    <property type="project" value="UniProtKB-SubCell"/>
</dbReference>
<comment type="function">
    <text evidence="1">Is involved in the conjugation of reduced glutathione to a wide number of exogenous and endogenous hydrophobic electrophiles.</text>
</comment>
<dbReference type="PROSITE" id="PS50405">
    <property type="entry name" value="GST_CTER"/>
    <property type="match status" value="1"/>
</dbReference>
<dbReference type="PANTHER" id="PTHR11260:SF773">
    <property type="entry name" value="GLUTATHIONE S-TRANSFERASE U26"/>
    <property type="match status" value="1"/>
</dbReference>
<dbReference type="InterPro" id="IPR045074">
    <property type="entry name" value="GST_C_Tau"/>
</dbReference>
<comment type="similarity">
    <text evidence="1">Belongs to the GST superfamily.</text>
</comment>
<protein>
    <recommendedName>
        <fullName evidence="1">Glutathione S-transferase</fullName>
        <ecNumber evidence="1">2.5.1.18</ecNumber>
    </recommendedName>
</protein>
<evidence type="ECO:0000313" key="4">
    <source>
        <dbReference type="Proteomes" id="UP001642360"/>
    </source>
</evidence>
<dbReference type="GO" id="GO:0004364">
    <property type="term" value="F:glutathione transferase activity"/>
    <property type="evidence" value="ECO:0007669"/>
    <property type="project" value="UniProtKB-UniRule"/>
</dbReference>
<dbReference type="AlphaFoldDB" id="A0ABC8S3L2"/>
<dbReference type="EMBL" id="CAUOFW020002169">
    <property type="protein sequence ID" value="CAK9151801.1"/>
    <property type="molecule type" value="Genomic_DNA"/>
</dbReference>
<keyword evidence="4" id="KW-1185">Reference proteome</keyword>
<name>A0ABC8S3L2_9AQUA</name>
<proteinExistence type="inferred from homology"/>
<dbReference type="InterPro" id="IPR045073">
    <property type="entry name" value="Omega/Tau-like"/>
</dbReference>
<dbReference type="EC" id="2.5.1.18" evidence="1"/>
<evidence type="ECO:0000259" key="2">
    <source>
        <dbReference type="PROSITE" id="PS50405"/>
    </source>
</evidence>
<organism evidence="3 4">
    <name type="scientific">Ilex paraguariensis</name>
    <name type="common">yerba mate</name>
    <dbReference type="NCBI Taxonomy" id="185542"/>
    <lineage>
        <taxon>Eukaryota</taxon>
        <taxon>Viridiplantae</taxon>
        <taxon>Streptophyta</taxon>
        <taxon>Embryophyta</taxon>
        <taxon>Tracheophyta</taxon>
        <taxon>Spermatophyta</taxon>
        <taxon>Magnoliopsida</taxon>
        <taxon>eudicotyledons</taxon>
        <taxon>Gunneridae</taxon>
        <taxon>Pentapetalae</taxon>
        <taxon>asterids</taxon>
        <taxon>campanulids</taxon>
        <taxon>Aquifoliales</taxon>
        <taxon>Aquifoliaceae</taxon>
        <taxon>Ilex</taxon>
    </lineage>
</organism>
<keyword evidence="1" id="KW-0808">Transferase</keyword>
<keyword evidence="1" id="KW-0963">Cytoplasm</keyword>
<comment type="caution">
    <text evidence="3">The sequence shown here is derived from an EMBL/GenBank/DDBJ whole genome shotgun (WGS) entry which is preliminary data.</text>
</comment>
<evidence type="ECO:0000313" key="3">
    <source>
        <dbReference type="EMBL" id="CAK9151801.1"/>
    </source>
</evidence>
<dbReference type="PANTHER" id="PTHR11260">
    <property type="entry name" value="GLUTATHIONE S-TRANSFERASE, GST, SUPERFAMILY, GST DOMAIN CONTAINING"/>
    <property type="match status" value="1"/>
</dbReference>
<dbReference type="InterPro" id="IPR036282">
    <property type="entry name" value="Glutathione-S-Trfase_C_sf"/>
</dbReference>
<dbReference type="Proteomes" id="UP001642360">
    <property type="component" value="Unassembled WGS sequence"/>
</dbReference>
<gene>
    <name evidence="3" type="ORF">ILEXP_LOCUS19964</name>
</gene>
<evidence type="ECO:0000256" key="1">
    <source>
        <dbReference type="RuleBase" id="RU369102"/>
    </source>
</evidence>
<reference evidence="3 4" key="1">
    <citation type="submission" date="2024-02" db="EMBL/GenBank/DDBJ databases">
        <authorList>
            <person name="Vignale AGUSTIN F."/>
            <person name="Sosa J E."/>
            <person name="Modenutti C."/>
        </authorList>
    </citation>
    <scope>NUCLEOTIDE SEQUENCE [LARGE SCALE GENOMIC DNA]</scope>
</reference>
<dbReference type="Pfam" id="PF13410">
    <property type="entry name" value="GST_C_2"/>
    <property type="match status" value="1"/>
</dbReference>
<feature type="domain" description="GST C-terminal" evidence="2">
    <location>
        <begin position="1"/>
        <end position="105"/>
    </location>
</feature>
<dbReference type="SUPFAM" id="SSF47616">
    <property type="entry name" value="GST C-terminal domain-like"/>
    <property type="match status" value="1"/>
</dbReference>
<dbReference type="CDD" id="cd03185">
    <property type="entry name" value="GST_C_Tau"/>
    <property type="match status" value="1"/>
</dbReference>
<comment type="subcellular location">
    <subcellularLocation>
        <location evidence="1">Cytoplasm</location>
        <location evidence="1">Cytosol</location>
    </subcellularLocation>
</comment>
<dbReference type="Gene3D" id="1.20.1050.10">
    <property type="match status" value="1"/>
</dbReference>
<comment type="catalytic activity">
    <reaction evidence="1">
        <text>RX + glutathione = an S-substituted glutathione + a halide anion + H(+)</text>
        <dbReference type="Rhea" id="RHEA:16437"/>
        <dbReference type="ChEBI" id="CHEBI:15378"/>
        <dbReference type="ChEBI" id="CHEBI:16042"/>
        <dbReference type="ChEBI" id="CHEBI:17792"/>
        <dbReference type="ChEBI" id="CHEBI:57925"/>
        <dbReference type="ChEBI" id="CHEBI:90779"/>
        <dbReference type="EC" id="2.5.1.18"/>
    </reaction>
</comment>